<name>A0A857JJ68_9ALTE</name>
<proteinExistence type="predicted"/>
<organism evidence="2 3">
    <name type="scientific">Paraglaciecola mesophila</name>
    <dbReference type="NCBI Taxonomy" id="197222"/>
    <lineage>
        <taxon>Bacteria</taxon>
        <taxon>Pseudomonadati</taxon>
        <taxon>Pseudomonadota</taxon>
        <taxon>Gammaproteobacteria</taxon>
        <taxon>Alteromonadales</taxon>
        <taxon>Alteromonadaceae</taxon>
        <taxon>Paraglaciecola</taxon>
    </lineage>
</organism>
<feature type="signal peptide" evidence="1">
    <location>
        <begin position="1"/>
        <end position="19"/>
    </location>
</feature>
<dbReference type="KEGG" id="pmes:FX988_02335"/>
<dbReference type="Pfam" id="PF11659">
    <property type="entry name" value="DUF3261"/>
    <property type="match status" value="1"/>
</dbReference>
<dbReference type="InterPro" id="IPR021675">
    <property type="entry name" value="DUF3261"/>
</dbReference>
<evidence type="ECO:0000256" key="1">
    <source>
        <dbReference type="SAM" id="SignalP"/>
    </source>
</evidence>
<dbReference type="OrthoDB" id="6386488at2"/>
<reference evidence="2 3" key="1">
    <citation type="submission" date="2019-12" db="EMBL/GenBank/DDBJ databases">
        <title>Genome sequencing and assembly of endphytes of Porphyra tenera.</title>
        <authorList>
            <person name="Park J.M."/>
            <person name="Shin R."/>
            <person name="Jo S.H."/>
        </authorList>
    </citation>
    <scope>NUCLEOTIDE SEQUENCE [LARGE SCALE GENOMIC DNA]</scope>
    <source>
        <strain evidence="2 3">GPM4</strain>
    </source>
</reference>
<feature type="chain" id="PRO_5032767178" description="DUF3261 domain-containing protein" evidence="1">
    <location>
        <begin position="20"/>
        <end position="182"/>
    </location>
</feature>
<dbReference type="AlphaFoldDB" id="A0A857JJ68"/>
<evidence type="ECO:0008006" key="4">
    <source>
        <dbReference type="Google" id="ProtNLM"/>
    </source>
</evidence>
<evidence type="ECO:0000313" key="2">
    <source>
        <dbReference type="EMBL" id="QHJ12089.1"/>
    </source>
</evidence>
<accession>A0A857JJ68</accession>
<dbReference type="RefSeq" id="WP_160179996.1">
    <property type="nucleotide sequence ID" value="NZ_CP047656.1"/>
</dbReference>
<evidence type="ECO:0000313" key="3">
    <source>
        <dbReference type="Proteomes" id="UP000464524"/>
    </source>
</evidence>
<keyword evidence="3" id="KW-1185">Reference proteome</keyword>
<protein>
    <recommendedName>
        <fullName evidence="4">DUF3261 domain-containing protein</fullName>
    </recommendedName>
</protein>
<dbReference type="EMBL" id="CP047656">
    <property type="protein sequence ID" value="QHJ12089.1"/>
    <property type="molecule type" value="Genomic_DNA"/>
</dbReference>
<gene>
    <name evidence="2" type="ORF">FX988_02335</name>
</gene>
<dbReference type="Proteomes" id="UP000464524">
    <property type="component" value="Chromosome"/>
</dbReference>
<keyword evidence="1" id="KW-0732">Signal</keyword>
<sequence length="182" mass="20871">MSRRLVLCTLLLVALNACSLIKPWHQNGLDLYLLAPQHGPTPALYQQKLNLIANGDERQVLVALKIDTSKIKLRALLPTGQSLYSIEYDGKTISEQNIANVALPAEEILAMLQFALWPSHILYKTYDASEHWQIEETQEYRLLSYNGKSKLRVDFVSKDTIHLTNYSHQYEVNVETLEYKKL</sequence>